<dbReference type="GO" id="GO:0005886">
    <property type="term" value="C:plasma membrane"/>
    <property type="evidence" value="ECO:0007669"/>
    <property type="project" value="TreeGrafter"/>
</dbReference>
<dbReference type="Proteomes" id="UP000076871">
    <property type="component" value="Unassembled WGS sequence"/>
</dbReference>
<evidence type="ECO:0000256" key="6">
    <source>
        <dbReference type="SAM" id="Phobius"/>
    </source>
</evidence>
<evidence type="ECO:0000256" key="5">
    <source>
        <dbReference type="SAM" id="MobiDB-lite"/>
    </source>
</evidence>
<dbReference type="EMBL" id="KV427667">
    <property type="protein sequence ID" value="KZT01277.1"/>
    <property type="molecule type" value="Genomic_DNA"/>
</dbReference>
<dbReference type="PANTHER" id="PTHR11040:SF44">
    <property type="entry name" value="PROTEIN ZNTC-RELATED"/>
    <property type="match status" value="1"/>
</dbReference>
<feature type="transmembrane region" description="Helical" evidence="6">
    <location>
        <begin position="536"/>
        <end position="564"/>
    </location>
</feature>
<feature type="region of interest" description="Disordered" evidence="5">
    <location>
        <begin position="163"/>
        <end position="267"/>
    </location>
</feature>
<dbReference type="STRING" id="1314785.A0A165BLM8"/>
<feature type="region of interest" description="Disordered" evidence="5">
    <location>
        <begin position="340"/>
        <end position="419"/>
    </location>
</feature>
<feature type="compositionally biased region" description="Low complexity" evidence="5">
    <location>
        <begin position="163"/>
        <end position="183"/>
    </location>
</feature>
<feature type="transmembrane region" description="Helical" evidence="6">
    <location>
        <begin position="56"/>
        <end position="75"/>
    </location>
</feature>
<evidence type="ECO:0000313" key="7">
    <source>
        <dbReference type="EMBL" id="KZT01277.1"/>
    </source>
</evidence>
<dbReference type="AlphaFoldDB" id="A0A165BLM8"/>
<name>A0A165BLM8_9APHY</name>
<feature type="compositionally biased region" description="Basic residues" evidence="5">
    <location>
        <begin position="370"/>
        <end position="385"/>
    </location>
</feature>
<evidence type="ECO:0000256" key="1">
    <source>
        <dbReference type="ARBA" id="ARBA00004141"/>
    </source>
</evidence>
<evidence type="ECO:0000313" key="8">
    <source>
        <dbReference type="Proteomes" id="UP000076871"/>
    </source>
</evidence>
<feature type="transmembrane region" description="Helical" evidence="6">
    <location>
        <begin position="87"/>
        <end position="110"/>
    </location>
</feature>
<dbReference type="InterPro" id="IPR003689">
    <property type="entry name" value="ZIP"/>
</dbReference>
<feature type="transmembrane region" description="Helical" evidence="6">
    <location>
        <begin position="458"/>
        <end position="483"/>
    </location>
</feature>
<dbReference type="GO" id="GO:0005385">
    <property type="term" value="F:zinc ion transmembrane transporter activity"/>
    <property type="evidence" value="ECO:0007669"/>
    <property type="project" value="TreeGrafter"/>
</dbReference>
<dbReference type="OrthoDB" id="448280at2759"/>
<dbReference type="InParanoid" id="A0A165BLM8"/>
<keyword evidence="4 6" id="KW-0472">Membrane</keyword>
<organism evidence="7 8">
    <name type="scientific">Laetiporus sulphureus 93-53</name>
    <dbReference type="NCBI Taxonomy" id="1314785"/>
    <lineage>
        <taxon>Eukaryota</taxon>
        <taxon>Fungi</taxon>
        <taxon>Dikarya</taxon>
        <taxon>Basidiomycota</taxon>
        <taxon>Agaricomycotina</taxon>
        <taxon>Agaricomycetes</taxon>
        <taxon>Polyporales</taxon>
        <taxon>Laetiporus</taxon>
    </lineage>
</organism>
<feature type="transmembrane region" description="Helical" evidence="6">
    <location>
        <begin position="576"/>
        <end position="596"/>
    </location>
</feature>
<dbReference type="RefSeq" id="XP_040759017.1">
    <property type="nucleotide sequence ID" value="XM_040910030.1"/>
</dbReference>
<dbReference type="PANTHER" id="PTHR11040">
    <property type="entry name" value="ZINC/IRON TRANSPORTER"/>
    <property type="match status" value="1"/>
</dbReference>
<evidence type="ECO:0000256" key="3">
    <source>
        <dbReference type="ARBA" id="ARBA00022989"/>
    </source>
</evidence>
<reference evidence="7 8" key="1">
    <citation type="journal article" date="2016" name="Mol. Biol. Evol.">
        <title>Comparative Genomics of Early-Diverging Mushroom-Forming Fungi Provides Insights into the Origins of Lignocellulose Decay Capabilities.</title>
        <authorList>
            <person name="Nagy L.G."/>
            <person name="Riley R."/>
            <person name="Tritt A."/>
            <person name="Adam C."/>
            <person name="Daum C."/>
            <person name="Floudas D."/>
            <person name="Sun H."/>
            <person name="Yadav J.S."/>
            <person name="Pangilinan J."/>
            <person name="Larsson K.H."/>
            <person name="Matsuura K."/>
            <person name="Barry K."/>
            <person name="Labutti K."/>
            <person name="Kuo R."/>
            <person name="Ohm R.A."/>
            <person name="Bhattacharya S.S."/>
            <person name="Shirouzu T."/>
            <person name="Yoshinaga Y."/>
            <person name="Martin F.M."/>
            <person name="Grigoriev I.V."/>
            <person name="Hibbett D.S."/>
        </authorList>
    </citation>
    <scope>NUCLEOTIDE SEQUENCE [LARGE SCALE GENOMIC DNA]</scope>
    <source>
        <strain evidence="7 8">93-53</strain>
    </source>
</reference>
<keyword evidence="2 6" id="KW-0812">Transmembrane</keyword>
<accession>A0A165BLM8</accession>
<dbReference type="Pfam" id="PF02535">
    <property type="entry name" value="Zip"/>
    <property type="match status" value="2"/>
</dbReference>
<proteinExistence type="predicted"/>
<keyword evidence="8" id="KW-1185">Reference proteome</keyword>
<comment type="subcellular location">
    <subcellularLocation>
        <location evidence="1">Membrane</location>
        <topology evidence="1">Multi-pass membrane protein</topology>
    </subcellularLocation>
</comment>
<feature type="transmembrane region" description="Helical" evidence="6">
    <location>
        <begin position="130"/>
        <end position="149"/>
    </location>
</feature>
<evidence type="ECO:0000256" key="4">
    <source>
        <dbReference type="ARBA" id="ARBA00023136"/>
    </source>
</evidence>
<feature type="transmembrane region" description="Helical" evidence="6">
    <location>
        <begin position="429"/>
        <end position="452"/>
    </location>
</feature>
<feature type="compositionally biased region" description="Acidic residues" evidence="5">
    <location>
        <begin position="225"/>
        <end position="241"/>
    </location>
</feature>
<gene>
    <name evidence="7" type="ORF">LAESUDRAFT_731360</name>
</gene>
<feature type="transmembrane region" description="Helical" evidence="6">
    <location>
        <begin position="504"/>
        <end position="524"/>
    </location>
</feature>
<protein>
    <submittedName>
        <fullName evidence="7">Zinc/iron permease</fullName>
    </submittedName>
</protein>
<dbReference type="GeneID" id="63827059"/>
<feature type="compositionally biased region" description="Basic and acidic residues" evidence="5">
    <location>
        <begin position="397"/>
        <end position="419"/>
    </location>
</feature>
<evidence type="ECO:0000256" key="2">
    <source>
        <dbReference type="ARBA" id="ARBA00022692"/>
    </source>
</evidence>
<sequence length="598" mass="64374">MTLIYTSRPHAYGWPLRRLERGTAFDGSSDYPTQSSGAWTVSGEAILATQWVHTRVWLMFAVFLVSLFASCFPALSRRIPGIRIPGVVFFVGKHFGTGIILATAFVHLLQDAFQALMSPEVQERYGVSKWVGMIVLSSLLLIFLVEYIATSYVDRLQSYASAPPSPCSTPSLSPASSPTISPTQLPERLNGTPNDRQGRKEDEEDEEGGASHLSGVPLALASPESEQEVDEDEDREAEVDEATPLVVSSRNPAPPVKYGTNANGRPRPVGYAHTFPRSTHPPHPPAMTIEPNRPGDEIFMGGHHRHEQRGSHAEHHACAKGGWRGWFGLGGDDAGLESGSSDCRVANGNGKSRESRTSSGASAMREHERRHAHGHGTKHVHAHGHLHMDMESWGGDRGMHEHEDRGAEAESGNGDKDAAQGRIGWRRQVVGILMLEVGIMLHSLVIGLTLAITSGPEFTSLVTAIMFHQLFEGLSLGIRIATLPAGDEKQHERARWLERVLKPALALMFAVTTPVGIAIGLAVFGPGESEGVKVVLLTGVMSALSAGMLIYAACVEMLAGDFVLDPHLWRSSVSRQALALCALLAGVAAMGAVGIVGE</sequence>
<keyword evidence="3 6" id="KW-1133">Transmembrane helix</keyword>